<reference evidence="1" key="1">
    <citation type="submission" date="2022-11" db="EMBL/GenBank/DDBJ databases">
        <authorList>
            <person name="Hyden B.L."/>
            <person name="Feng K."/>
            <person name="Yates T."/>
            <person name="Jawdy S."/>
            <person name="Smart L.B."/>
            <person name="Muchero W."/>
        </authorList>
    </citation>
    <scope>NUCLEOTIDE SEQUENCE</scope>
    <source>
        <tissue evidence="1">Shoot tip</tissue>
    </source>
</reference>
<protein>
    <submittedName>
        <fullName evidence="1">Uncharacterized protein</fullName>
    </submittedName>
</protein>
<sequence length="99" mass="10658">MSLLPSLLGLPLVFRKLIESAVDPSAVDALLCPCVRSRQHARGHRWTELRGTRLVSELARRGASLLISGLLIHGPMTSIATEFTALEAPSPLLVPAIHS</sequence>
<accession>A0A9Q1AJ79</accession>
<name>A0A9Q1AJ79_SALPP</name>
<dbReference type="EMBL" id="JAPFFK010000002">
    <property type="protein sequence ID" value="KAJ6773354.1"/>
    <property type="molecule type" value="Genomic_DNA"/>
</dbReference>
<evidence type="ECO:0000313" key="1">
    <source>
        <dbReference type="EMBL" id="KAJ6773354.1"/>
    </source>
</evidence>
<gene>
    <name evidence="1" type="ORF">OIU79_016940</name>
</gene>
<comment type="caution">
    <text evidence="1">The sequence shown here is derived from an EMBL/GenBank/DDBJ whole genome shotgun (WGS) entry which is preliminary data.</text>
</comment>
<evidence type="ECO:0000313" key="2">
    <source>
        <dbReference type="Proteomes" id="UP001151532"/>
    </source>
</evidence>
<reference evidence="1" key="2">
    <citation type="journal article" date="2023" name="Int. J. Mol. Sci.">
        <title>De Novo Assembly and Annotation of 11 Diverse Shrub Willow (Salix) Genomes Reveals Novel Gene Organization in Sex-Linked Regions.</title>
        <authorList>
            <person name="Hyden B."/>
            <person name="Feng K."/>
            <person name="Yates T.B."/>
            <person name="Jawdy S."/>
            <person name="Cereghino C."/>
            <person name="Smart L.B."/>
            <person name="Muchero W."/>
        </authorList>
    </citation>
    <scope>NUCLEOTIDE SEQUENCE</scope>
    <source>
        <tissue evidence="1">Shoot tip</tissue>
    </source>
</reference>
<dbReference type="Proteomes" id="UP001151532">
    <property type="component" value="Chromosome 5"/>
</dbReference>
<keyword evidence="2" id="KW-1185">Reference proteome</keyword>
<proteinExistence type="predicted"/>
<organism evidence="1 2">
    <name type="scientific">Salix purpurea</name>
    <name type="common">Purple osier willow</name>
    <dbReference type="NCBI Taxonomy" id="77065"/>
    <lineage>
        <taxon>Eukaryota</taxon>
        <taxon>Viridiplantae</taxon>
        <taxon>Streptophyta</taxon>
        <taxon>Embryophyta</taxon>
        <taxon>Tracheophyta</taxon>
        <taxon>Spermatophyta</taxon>
        <taxon>Magnoliopsida</taxon>
        <taxon>eudicotyledons</taxon>
        <taxon>Gunneridae</taxon>
        <taxon>Pentapetalae</taxon>
        <taxon>rosids</taxon>
        <taxon>fabids</taxon>
        <taxon>Malpighiales</taxon>
        <taxon>Salicaceae</taxon>
        <taxon>Saliceae</taxon>
        <taxon>Salix</taxon>
    </lineage>
</organism>
<dbReference type="AlphaFoldDB" id="A0A9Q1AJ79"/>